<evidence type="ECO:0000256" key="1">
    <source>
        <dbReference type="ARBA" id="ARBA00023015"/>
    </source>
</evidence>
<dbReference type="Gene3D" id="1.10.10.10">
    <property type="entry name" value="Winged helix-like DNA-binding domain superfamily/Winged helix DNA-binding domain"/>
    <property type="match status" value="1"/>
</dbReference>
<keyword evidence="1" id="KW-0805">Transcription regulation</keyword>
<evidence type="ECO:0000259" key="4">
    <source>
        <dbReference type="SMART" id="SM00345"/>
    </source>
</evidence>
<evidence type="ECO:0000313" key="5">
    <source>
        <dbReference type="EMBL" id="MBC2595719.1"/>
    </source>
</evidence>
<keyword evidence="6" id="KW-1185">Reference proteome</keyword>
<dbReference type="PANTHER" id="PTHR30146:SF153">
    <property type="entry name" value="LACTOSE OPERON REPRESSOR"/>
    <property type="match status" value="1"/>
</dbReference>
<feature type="domain" description="HTH gntR-type" evidence="4">
    <location>
        <begin position="10"/>
        <end position="69"/>
    </location>
</feature>
<dbReference type="RefSeq" id="WP_185676656.1">
    <property type="nucleotide sequence ID" value="NZ_JACHVB010000052.1"/>
</dbReference>
<organism evidence="5 6">
    <name type="scientific">Ruficoccus amylovorans</name>
    <dbReference type="NCBI Taxonomy" id="1804625"/>
    <lineage>
        <taxon>Bacteria</taxon>
        <taxon>Pseudomonadati</taxon>
        <taxon>Verrucomicrobiota</taxon>
        <taxon>Opitutia</taxon>
        <taxon>Puniceicoccales</taxon>
        <taxon>Cerasicoccaceae</taxon>
        <taxon>Ruficoccus</taxon>
    </lineage>
</organism>
<evidence type="ECO:0000313" key="6">
    <source>
        <dbReference type="Proteomes" id="UP000546464"/>
    </source>
</evidence>
<keyword evidence="2" id="KW-0238">DNA-binding</keyword>
<dbReference type="Pfam" id="PF13377">
    <property type="entry name" value="Peripla_BP_3"/>
    <property type="match status" value="1"/>
</dbReference>
<dbReference type="PANTHER" id="PTHR30146">
    <property type="entry name" value="LACI-RELATED TRANSCRIPTIONAL REPRESSOR"/>
    <property type="match status" value="1"/>
</dbReference>
<evidence type="ECO:0000256" key="2">
    <source>
        <dbReference type="ARBA" id="ARBA00023125"/>
    </source>
</evidence>
<evidence type="ECO:0000256" key="3">
    <source>
        <dbReference type="ARBA" id="ARBA00023163"/>
    </source>
</evidence>
<dbReference type="Proteomes" id="UP000546464">
    <property type="component" value="Unassembled WGS sequence"/>
</dbReference>
<protein>
    <submittedName>
        <fullName evidence="5">Substrate-binding domain-containing protein</fullName>
    </submittedName>
</protein>
<name>A0A842HHB8_9BACT</name>
<dbReference type="InterPro" id="IPR028082">
    <property type="entry name" value="Peripla_BP_I"/>
</dbReference>
<dbReference type="InterPro" id="IPR036390">
    <property type="entry name" value="WH_DNA-bd_sf"/>
</dbReference>
<keyword evidence="3" id="KW-0804">Transcription</keyword>
<dbReference type="GO" id="GO:0003700">
    <property type="term" value="F:DNA-binding transcription factor activity"/>
    <property type="evidence" value="ECO:0007669"/>
    <property type="project" value="InterPro"/>
</dbReference>
<dbReference type="SUPFAM" id="SSF46785">
    <property type="entry name" value="Winged helix' DNA-binding domain"/>
    <property type="match status" value="1"/>
</dbReference>
<sequence>MKKPSLPERLAIALLIEIASGNYHPDTRFLSRREIMHHWKVSSPTATQSLSLLAEWGILSACGRSGHYLEKHFMRKALLRIKKSHAEPLPGRPQWENKVRASMQPDSRLRRIAVIVVSDCSAPETDNPAPDGIPGHLPSVTRAVCAGIFEEMEAEGATADFYFDDGLDETRERVVRDIERARPQGVIVVRRLLSTAVSPVVQPLLKAGLPVVTAFDDCERLRMVSVNFNNVGLGYSAAQHLIEAGHRHIAVLVPPEKDEPYYFRGRLHGCKLAAREIGQGRVTVTPLTVSLERRKPAKSVMSLLDKQNPDRVTALFATTVDGLAALEPSLDATGIRVPEDMSVIMCSSRQGLTPGGRPFDIMKLDFRRIGQQAFRALERVHEGSFAEKVWLVDAEYEPCGTVAPLRGEGRPHS</sequence>
<dbReference type="InterPro" id="IPR046335">
    <property type="entry name" value="LacI/GalR-like_sensor"/>
</dbReference>
<dbReference type="SMART" id="SM00345">
    <property type="entry name" value="HTH_GNTR"/>
    <property type="match status" value="1"/>
</dbReference>
<gene>
    <name evidence="5" type="ORF">H5P28_15740</name>
</gene>
<dbReference type="Gene3D" id="3.40.50.2300">
    <property type="match status" value="2"/>
</dbReference>
<accession>A0A842HHB8</accession>
<dbReference type="GO" id="GO:0000976">
    <property type="term" value="F:transcription cis-regulatory region binding"/>
    <property type="evidence" value="ECO:0007669"/>
    <property type="project" value="TreeGrafter"/>
</dbReference>
<dbReference type="InterPro" id="IPR036388">
    <property type="entry name" value="WH-like_DNA-bd_sf"/>
</dbReference>
<dbReference type="InterPro" id="IPR000524">
    <property type="entry name" value="Tscrpt_reg_HTH_GntR"/>
</dbReference>
<dbReference type="EMBL" id="JACHVB010000052">
    <property type="protein sequence ID" value="MBC2595719.1"/>
    <property type="molecule type" value="Genomic_DNA"/>
</dbReference>
<proteinExistence type="predicted"/>
<comment type="caution">
    <text evidence="5">The sequence shown here is derived from an EMBL/GenBank/DDBJ whole genome shotgun (WGS) entry which is preliminary data.</text>
</comment>
<reference evidence="5 6" key="1">
    <citation type="submission" date="2020-07" db="EMBL/GenBank/DDBJ databases">
        <authorList>
            <person name="Feng X."/>
        </authorList>
    </citation>
    <scope>NUCLEOTIDE SEQUENCE [LARGE SCALE GENOMIC DNA]</scope>
    <source>
        <strain evidence="5 6">JCM31066</strain>
    </source>
</reference>
<dbReference type="SUPFAM" id="SSF53822">
    <property type="entry name" value="Periplasmic binding protein-like I"/>
    <property type="match status" value="1"/>
</dbReference>
<dbReference type="AlphaFoldDB" id="A0A842HHB8"/>